<organism evidence="1 2">
    <name type="scientific">Romanomermis culicivorax</name>
    <name type="common">Nematode worm</name>
    <dbReference type="NCBI Taxonomy" id="13658"/>
    <lineage>
        <taxon>Eukaryota</taxon>
        <taxon>Metazoa</taxon>
        <taxon>Ecdysozoa</taxon>
        <taxon>Nematoda</taxon>
        <taxon>Enoplea</taxon>
        <taxon>Dorylaimia</taxon>
        <taxon>Mermithida</taxon>
        <taxon>Mermithoidea</taxon>
        <taxon>Mermithidae</taxon>
        <taxon>Romanomermis</taxon>
    </lineage>
</organism>
<dbReference type="WBParaSite" id="nRc.2.0.1.t38304-RA">
    <property type="protein sequence ID" value="nRc.2.0.1.t38304-RA"/>
    <property type="gene ID" value="nRc.2.0.1.g38304"/>
</dbReference>
<reference evidence="2" key="1">
    <citation type="submission" date="2022-11" db="UniProtKB">
        <authorList>
            <consortium name="WormBaseParasite"/>
        </authorList>
    </citation>
    <scope>IDENTIFICATION</scope>
</reference>
<sequence>MSNVAKKNILQTFTLSPSLEEKDCIVEMLALLMSVNASRSMFDDSLSYVNLSDHLEWPIEKFSHQWCYLQYGEADMMRNREKIIKFP</sequence>
<protein>
    <submittedName>
        <fullName evidence="2">Uncharacterized protein</fullName>
    </submittedName>
</protein>
<keyword evidence="1" id="KW-1185">Reference proteome</keyword>
<accession>A0A915KKD5</accession>
<evidence type="ECO:0000313" key="1">
    <source>
        <dbReference type="Proteomes" id="UP000887565"/>
    </source>
</evidence>
<dbReference type="Proteomes" id="UP000887565">
    <property type="component" value="Unplaced"/>
</dbReference>
<proteinExistence type="predicted"/>
<dbReference type="AlphaFoldDB" id="A0A915KKD5"/>
<evidence type="ECO:0000313" key="2">
    <source>
        <dbReference type="WBParaSite" id="nRc.2.0.1.t38304-RA"/>
    </source>
</evidence>
<name>A0A915KKD5_ROMCU</name>